<name>A0A7J0EA64_9ERIC</name>
<proteinExistence type="predicted"/>
<dbReference type="PANTHER" id="PTHR48189:SF3">
    <property type="entry name" value="SECRETED PROTEIN"/>
    <property type="match status" value="1"/>
</dbReference>
<keyword evidence="2" id="KW-1185">Reference proteome</keyword>
<dbReference type="EMBL" id="BJWL01000003">
    <property type="protein sequence ID" value="GFY83384.1"/>
    <property type="molecule type" value="Genomic_DNA"/>
</dbReference>
<evidence type="ECO:0000313" key="2">
    <source>
        <dbReference type="Proteomes" id="UP000585474"/>
    </source>
</evidence>
<reference evidence="1 2" key="1">
    <citation type="submission" date="2019-07" db="EMBL/GenBank/DDBJ databases">
        <title>De Novo Assembly of kiwifruit Actinidia rufa.</title>
        <authorList>
            <person name="Sugita-Konishi S."/>
            <person name="Sato K."/>
            <person name="Mori E."/>
            <person name="Abe Y."/>
            <person name="Kisaki G."/>
            <person name="Hamano K."/>
            <person name="Suezawa K."/>
            <person name="Otani M."/>
            <person name="Fukuda T."/>
            <person name="Manabe T."/>
            <person name="Gomi K."/>
            <person name="Tabuchi M."/>
            <person name="Akimitsu K."/>
            <person name="Kataoka I."/>
        </authorList>
    </citation>
    <scope>NUCLEOTIDE SEQUENCE [LARGE SCALE GENOMIC DNA]</scope>
    <source>
        <strain evidence="2">cv. Fuchu</strain>
    </source>
</reference>
<protein>
    <submittedName>
        <fullName evidence="1">Uncharacterized protein</fullName>
    </submittedName>
</protein>
<dbReference type="Proteomes" id="UP000585474">
    <property type="component" value="Unassembled WGS sequence"/>
</dbReference>
<dbReference type="PANTHER" id="PTHR48189">
    <property type="entry name" value="BNAA10G07240D PROTEIN"/>
    <property type="match status" value="1"/>
</dbReference>
<gene>
    <name evidence="1" type="ORF">Acr_03g0001580</name>
</gene>
<sequence length="58" mass="6542">MINVGMMVELLEEYRAAMSRVRDQLLRPTTPLHFLSSLRSASTSSISAQDSSSFLVYF</sequence>
<dbReference type="AlphaFoldDB" id="A0A7J0EA64"/>
<evidence type="ECO:0000313" key="1">
    <source>
        <dbReference type="EMBL" id="GFY83384.1"/>
    </source>
</evidence>
<organism evidence="1 2">
    <name type="scientific">Actinidia rufa</name>
    <dbReference type="NCBI Taxonomy" id="165716"/>
    <lineage>
        <taxon>Eukaryota</taxon>
        <taxon>Viridiplantae</taxon>
        <taxon>Streptophyta</taxon>
        <taxon>Embryophyta</taxon>
        <taxon>Tracheophyta</taxon>
        <taxon>Spermatophyta</taxon>
        <taxon>Magnoliopsida</taxon>
        <taxon>eudicotyledons</taxon>
        <taxon>Gunneridae</taxon>
        <taxon>Pentapetalae</taxon>
        <taxon>asterids</taxon>
        <taxon>Ericales</taxon>
        <taxon>Actinidiaceae</taxon>
        <taxon>Actinidia</taxon>
    </lineage>
</organism>
<comment type="caution">
    <text evidence="1">The sequence shown here is derived from an EMBL/GenBank/DDBJ whole genome shotgun (WGS) entry which is preliminary data.</text>
</comment>
<accession>A0A7J0EA64</accession>